<dbReference type="AlphaFoldDB" id="C6WXF1"/>
<keyword evidence="3" id="KW-1185">Reference proteome</keyword>
<feature type="domain" description="Phospholipase C/D" evidence="1">
    <location>
        <begin position="56"/>
        <end position="181"/>
    </location>
</feature>
<reference evidence="3" key="1">
    <citation type="submission" date="2009-07" db="EMBL/GenBank/DDBJ databases">
        <title>Complete sequence of Methylotenera mobilis JLW8.</title>
        <authorList>
            <consortium name="US DOE Joint Genome Institute"/>
            <person name="Lucas S."/>
            <person name="Copeland A."/>
            <person name="Lapidus A."/>
            <person name="Glavina del Rio T."/>
            <person name="Tice H."/>
            <person name="Bruce D."/>
            <person name="Goodwin L."/>
            <person name="Pitluck S."/>
            <person name="LaButti K.M."/>
            <person name="Clum A."/>
            <person name="Larimer F."/>
            <person name="Land M."/>
            <person name="Hauser L."/>
            <person name="Kyrpides N."/>
            <person name="Mikhailova N."/>
            <person name="Kayluzhnaya M."/>
            <person name="Chistoserdova L."/>
        </authorList>
    </citation>
    <scope>NUCLEOTIDE SEQUENCE [LARGE SCALE GENOMIC DNA]</scope>
    <source>
        <strain evidence="3">JLW8 / ATCC BAA-1282 / DSM 17540</strain>
    </source>
</reference>
<reference evidence="2 3" key="2">
    <citation type="journal article" date="2011" name="J. Bacteriol.">
        <title>Genomes of three methylotrophs from a single niche uncover genetic and metabolic divergence of Methylophilaceae.</title>
        <authorList>
            <person name="Lapidus A."/>
            <person name="Clum A."/>
            <person name="Labutti K."/>
            <person name="Kaluzhnaya M.G."/>
            <person name="Lim S."/>
            <person name="Beck D.A."/>
            <person name="Glavina Del Rio T."/>
            <person name="Nolan M."/>
            <person name="Mavromatis K."/>
            <person name="Huntemann M."/>
            <person name="Lucas S."/>
            <person name="Lidstrom M.E."/>
            <person name="Ivanova N."/>
            <person name="Chistoserdova L."/>
        </authorList>
    </citation>
    <scope>NUCLEOTIDE SEQUENCE [LARGE SCALE GENOMIC DNA]</scope>
    <source>
        <strain evidence="3">JLW8 / ATCC BAA-1282 / DSM 17540</strain>
    </source>
</reference>
<dbReference type="Pfam" id="PF00882">
    <property type="entry name" value="Zn_dep_PLPC"/>
    <property type="match status" value="1"/>
</dbReference>
<dbReference type="HOGENOM" id="CLU_986588_0_0_4"/>
<evidence type="ECO:0000313" key="2">
    <source>
        <dbReference type="EMBL" id="ACT48600.1"/>
    </source>
</evidence>
<dbReference type="InterPro" id="IPR029002">
    <property type="entry name" value="PLPC/GPLD1"/>
</dbReference>
<organism evidence="2 3">
    <name type="scientific">Methylotenera mobilis (strain JLW8 / ATCC BAA-1282 / DSM 17540)</name>
    <dbReference type="NCBI Taxonomy" id="583345"/>
    <lineage>
        <taxon>Bacteria</taxon>
        <taxon>Pseudomonadati</taxon>
        <taxon>Pseudomonadota</taxon>
        <taxon>Betaproteobacteria</taxon>
        <taxon>Nitrosomonadales</taxon>
        <taxon>Methylophilaceae</taxon>
        <taxon>Methylotenera</taxon>
    </lineage>
</organism>
<name>C6WXF1_METML</name>
<accession>C6WXF1</accession>
<proteinExistence type="predicted"/>
<dbReference type="Proteomes" id="UP000002742">
    <property type="component" value="Chromosome"/>
</dbReference>
<gene>
    <name evidence="2" type="ordered locus">Mmol_1696</name>
</gene>
<evidence type="ECO:0000259" key="1">
    <source>
        <dbReference type="Pfam" id="PF00882"/>
    </source>
</evidence>
<protein>
    <recommendedName>
        <fullName evidence="1">Phospholipase C/D domain-containing protein</fullName>
    </recommendedName>
</protein>
<evidence type="ECO:0000313" key="3">
    <source>
        <dbReference type="Proteomes" id="UP000002742"/>
    </source>
</evidence>
<dbReference type="KEGG" id="mmb:Mmol_1696"/>
<dbReference type="EMBL" id="CP001672">
    <property type="protein sequence ID" value="ACT48600.1"/>
    <property type="molecule type" value="Genomic_DNA"/>
</dbReference>
<dbReference type="STRING" id="583345.Mmol_1696"/>
<dbReference type="eggNOG" id="ENOG502ZB8E">
    <property type="taxonomic scope" value="Bacteria"/>
</dbReference>
<sequence>MGWEIYSIKHHHIVIFISHRFGTLARMQVPKLIKQYYWWLPCCIYSGDANAWGLMTHLYFAQSLLWAMPLLDPKLQNAIKKFPDLVMAGACIPDLALVSQPFNNTHAWKSAHQLLAAAQSDEEIALAIGYASHLYIDVIAHNHFVPAHEAMWFKNTMFTHITSEWAMDAYLTPLLKTSPHRLLSKNRTAITQFVSNHFNCAENTTSAAIRRLAVGDSLLRMVRLPQFIHRLARLVDRGTAQNFVYYISKTQIALADIGKVLDGNQPAFEAELKNISIEQLEQWRAECLNHLQHMHPQPVQYFTSQKH</sequence>